<sequence>MSNSATFQKSPFLEGIEKLTKNRKFRSIAINDSGIYHSYLISGAKIKWNANLDFVYSYELRIAGTYKEVNDVLSNLSKDDLTELYQKLSSDPNFKNYIPKSKNFTTKSLISRIITQKNHGANANGTKSITSKLYYFELDQYKNLKQIKQNIKNNLPSIDEIYEAFLEYKKNPPISKNTNIKSKKRLSNIGEIYTALQNNEIMNIYGYSAPDGKVFILKVDDPNMNEYDIDNKTMYKVPNYRLVTSNKKDVEYALKDLVEQGEVELTKKEINNTLKQWTELKVSKKTTNTNTSNIVSPKTIRLESNGNSSRFEIPRVAKHKIIVTDE</sequence>
<evidence type="ECO:0000313" key="1">
    <source>
        <dbReference type="EMBL" id="QBK89550.1"/>
    </source>
</evidence>
<gene>
    <name evidence="1" type="ORF">LCPAC001_00600</name>
</gene>
<name>A0A481Z4H5_9VIRU</name>
<reference evidence="1" key="1">
    <citation type="journal article" date="2019" name="MBio">
        <title>Virus Genomes from Deep Sea Sediments Expand the Ocean Megavirome and Support Independent Origins of Viral Gigantism.</title>
        <authorList>
            <person name="Backstrom D."/>
            <person name="Yutin N."/>
            <person name="Jorgensen S.L."/>
            <person name="Dharamshi J."/>
            <person name="Homa F."/>
            <person name="Zaremba-Niedwiedzka K."/>
            <person name="Spang A."/>
            <person name="Wolf Y.I."/>
            <person name="Koonin E.V."/>
            <person name="Ettema T.J."/>
        </authorList>
    </citation>
    <scope>NUCLEOTIDE SEQUENCE</scope>
</reference>
<protein>
    <submittedName>
        <fullName evidence="1">Uncharacterized protein</fullName>
    </submittedName>
</protein>
<accession>A0A481Z4H5</accession>
<organism evidence="1">
    <name type="scientific">Pithovirus LCPAC001</name>
    <dbReference type="NCBI Taxonomy" id="2506585"/>
    <lineage>
        <taxon>Viruses</taxon>
        <taxon>Pithoviruses</taxon>
    </lineage>
</organism>
<proteinExistence type="predicted"/>
<dbReference type="EMBL" id="MK500428">
    <property type="protein sequence ID" value="QBK89550.1"/>
    <property type="molecule type" value="Genomic_DNA"/>
</dbReference>